<feature type="transmembrane region" description="Helical" evidence="1">
    <location>
        <begin position="66"/>
        <end position="88"/>
    </location>
</feature>
<feature type="transmembrane region" description="Helical" evidence="1">
    <location>
        <begin position="221"/>
        <end position="245"/>
    </location>
</feature>
<gene>
    <name evidence="2" type="ORF">FS320_15350</name>
</gene>
<keyword evidence="3" id="KW-1185">Reference proteome</keyword>
<sequence>MHRPLSGGWSWPPAVRPPTAIFALTAALLMLPLSGLEALAHAVAEGDKGYIQEITGVHLIPFVYLGAKHMVTGYDHILFLLGVIFFLYRAKDIGLYVSLFAIGHSVTMIFGVLYGVSVSAYLIDAIIGFSVVYKALDNLGAFQRWFGFQPNTKLATLIFGLFHGFGLAAKIQEYDVSPDGLLPNLLAFNVGVEIGQLLALSAILILMGYWRRTDGFFRHAYTANVAMMSAGFVLIGMQLTGYFVATPAA</sequence>
<feature type="transmembrane region" description="Helical" evidence="1">
    <location>
        <begin position="95"/>
        <end position="114"/>
    </location>
</feature>
<keyword evidence="1" id="KW-0812">Transmembrane</keyword>
<feature type="transmembrane region" description="Helical" evidence="1">
    <location>
        <begin position="120"/>
        <end position="142"/>
    </location>
</feature>
<dbReference type="EMBL" id="VOSK01000053">
    <property type="protein sequence ID" value="MPR26555.1"/>
    <property type="molecule type" value="Genomic_DNA"/>
</dbReference>
<evidence type="ECO:0000256" key="1">
    <source>
        <dbReference type="SAM" id="Phobius"/>
    </source>
</evidence>
<dbReference type="AlphaFoldDB" id="A0A5N7MHN0"/>
<dbReference type="OrthoDB" id="9808870at2"/>
<evidence type="ECO:0000313" key="2">
    <source>
        <dbReference type="EMBL" id="MPR26555.1"/>
    </source>
</evidence>
<dbReference type="Proteomes" id="UP000403266">
    <property type="component" value="Unassembled WGS sequence"/>
</dbReference>
<dbReference type="RefSeq" id="WP_152712724.1">
    <property type="nucleotide sequence ID" value="NZ_VOSJ01000053.1"/>
</dbReference>
<feature type="transmembrane region" description="Helical" evidence="1">
    <location>
        <begin position="186"/>
        <end position="209"/>
    </location>
</feature>
<comment type="caution">
    <text evidence="2">The sequence shown here is derived from an EMBL/GenBank/DDBJ whole genome shotgun (WGS) entry which is preliminary data.</text>
</comment>
<keyword evidence="1" id="KW-1133">Transmembrane helix</keyword>
<reference evidence="2 3" key="1">
    <citation type="journal article" date="2019" name="Syst. Appl. Microbiol.">
        <title>Microvirga tunisiensis sp. nov., a root nodule symbiotic bacterium isolated from Lupinus micranthus and L. luteus grown in Northern Tunisia.</title>
        <authorList>
            <person name="Msaddak A."/>
            <person name="Rejili M."/>
            <person name="Duran D."/>
            <person name="Mars M."/>
            <person name="Palacios J.M."/>
            <person name="Ruiz-Argueso T."/>
            <person name="Rey L."/>
            <person name="Imperial J."/>
        </authorList>
    </citation>
    <scope>NUCLEOTIDE SEQUENCE [LARGE SCALE GENOMIC DNA]</scope>
    <source>
        <strain evidence="2 3">Lmie10</strain>
    </source>
</reference>
<name>A0A5N7MHN0_9HYPH</name>
<organism evidence="2 3">
    <name type="scientific">Microvirga tunisiensis</name>
    <dbReference type="NCBI Taxonomy" id="2108360"/>
    <lineage>
        <taxon>Bacteria</taxon>
        <taxon>Pseudomonadati</taxon>
        <taxon>Pseudomonadota</taxon>
        <taxon>Alphaproteobacteria</taxon>
        <taxon>Hyphomicrobiales</taxon>
        <taxon>Methylobacteriaceae</taxon>
        <taxon>Microvirga</taxon>
    </lineage>
</organism>
<dbReference type="InterPro" id="IPR032809">
    <property type="entry name" value="Put_HupE_UreJ"/>
</dbReference>
<accession>A0A5N7MHN0</accession>
<evidence type="ECO:0000313" key="3">
    <source>
        <dbReference type="Proteomes" id="UP000403266"/>
    </source>
</evidence>
<protein>
    <submittedName>
        <fullName evidence="2">HupE/UreJ family protein</fullName>
    </submittedName>
</protein>
<keyword evidence="1" id="KW-0472">Membrane</keyword>
<feature type="transmembrane region" description="Helical" evidence="1">
    <location>
        <begin position="154"/>
        <end position="171"/>
    </location>
</feature>
<proteinExistence type="predicted"/>
<dbReference type="Pfam" id="PF13795">
    <property type="entry name" value="HupE_UreJ_2"/>
    <property type="match status" value="1"/>
</dbReference>